<evidence type="ECO:0008006" key="3">
    <source>
        <dbReference type="Google" id="ProtNLM"/>
    </source>
</evidence>
<comment type="caution">
    <text evidence="1">The sequence shown here is derived from an EMBL/GenBank/DDBJ whole genome shotgun (WGS) entry which is preliminary data.</text>
</comment>
<dbReference type="AlphaFoldDB" id="A0AAP0I9S0"/>
<evidence type="ECO:0000313" key="2">
    <source>
        <dbReference type="Proteomes" id="UP001419268"/>
    </source>
</evidence>
<dbReference type="Proteomes" id="UP001419268">
    <property type="component" value="Unassembled WGS sequence"/>
</dbReference>
<gene>
    <name evidence="1" type="ORF">Scep_018928</name>
</gene>
<protein>
    <recommendedName>
        <fullName evidence="3">FAR1 domain-containing protein</fullName>
    </recommendedName>
</protein>
<accession>A0AAP0I9S0</accession>
<name>A0AAP0I9S0_9MAGN</name>
<organism evidence="1 2">
    <name type="scientific">Stephania cephalantha</name>
    <dbReference type="NCBI Taxonomy" id="152367"/>
    <lineage>
        <taxon>Eukaryota</taxon>
        <taxon>Viridiplantae</taxon>
        <taxon>Streptophyta</taxon>
        <taxon>Embryophyta</taxon>
        <taxon>Tracheophyta</taxon>
        <taxon>Spermatophyta</taxon>
        <taxon>Magnoliopsida</taxon>
        <taxon>Ranunculales</taxon>
        <taxon>Menispermaceae</taxon>
        <taxon>Menispermoideae</taxon>
        <taxon>Cissampelideae</taxon>
        <taxon>Stephania</taxon>
    </lineage>
</organism>
<sequence length="148" mass="17014">MDCTIGLEDGVRGLLEEEIEEIHDSDEGLSEEDIIEFNLNAKVPEEGMIFGTLDEAKLAWLRYARNVGFGPKVRSSHRKHNVIVKRVFACNKEGNYKSRGIYHKTLGSRSNCRNRRRFGGWKQIKISFLDFDKLVIDVDDPIEIDNDD</sequence>
<reference evidence="1 2" key="1">
    <citation type="submission" date="2024-01" db="EMBL/GenBank/DDBJ databases">
        <title>Genome assemblies of Stephania.</title>
        <authorList>
            <person name="Yang L."/>
        </authorList>
    </citation>
    <scope>NUCLEOTIDE SEQUENCE [LARGE SCALE GENOMIC DNA]</scope>
    <source>
        <strain evidence="1">JXDWG</strain>
        <tissue evidence="1">Leaf</tissue>
    </source>
</reference>
<evidence type="ECO:0000313" key="1">
    <source>
        <dbReference type="EMBL" id="KAK9111409.1"/>
    </source>
</evidence>
<dbReference type="PANTHER" id="PTHR46328">
    <property type="entry name" value="FAR-RED IMPAIRED RESPONSIVE (FAR1) FAMILY PROTEIN-RELATED"/>
    <property type="match status" value="1"/>
</dbReference>
<proteinExistence type="predicted"/>
<dbReference type="EMBL" id="JBBNAG010000008">
    <property type="protein sequence ID" value="KAK9111409.1"/>
    <property type="molecule type" value="Genomic_DNA"/>
</dbReference>
<keyword evidence="2" id="KW-1185">Reference proteome</keyword>